<dbReference type="EMBL" id="CAMAPF010000060">
    <property type="protein sequence ID" value="CAH9089071.1"/>
    <property type="molecule type" value="Genomic_DNA"/>
</dbReference>
<dbReference type="InterPro" id="IPR019369">
    <property type="entry name" value="Efm5/EEF1AKMT1"/>
</dbReference>
<sequence length="238" mass="26596">METVGAPDPSALQQDAAGNDDVPQLSSHALEALKEFFAEQNRISAAEASSVEQPEQEVALVSEDWRLSQFWYDSGTAGTVAKEIFTLCETLESPSVACISCPTLFAYLKKSYPNVQAQLLEYDQRFSSYGSEFTFYDYNTPEDLASSLKHSYSVIVADPPYLSMECLEKVSKTISFLLRSGPSYVLLLTGEVQKDRAAQLLNLRPCRFRPQHSSKLGNEFRLFTNYDPGVRLGGWEDE</sequence>
<dbReference type="InterPro" id="IPR041370">
    <property type="entry name" value="Mlase_EEF1AKMT1/ZCCHC4"/>
</dbReference>
<dbReference type="AlphaFoldDB" id="A0AAV0CZ90"/>
<keyword evidence="3 5" id="KW-0489">Methyltransferase</keyword>
<evidence type="ECO:0000313" key="8">
    <source>
        <dbReference type="Proteomes" id="UP001152523"/>
    </source>
</evidence>
<protein>
    <recommendedName>
        <fullName evidence="5">Protein-lysine N-methyltransferase CEPIT_LOCUS10757</fullName>
        <ecNumber evidence="5">2.1.1.-</ecNumber>
    </recommendedName>
</protein>
<organism evidence="7 8">
    <name type="scientific">Cuscuta epithymum</name>
    <dbReference type="NCBI Taxonomy" id="186058"/>
    <lineage>
        <taxon>Eukaryota</taxon>
        <taxon>Viridiplantae</taxon>
        <taxon>Streptophyta</taxon>
        <taxon>Embryophyta</taxon>
        <taxon>Tracheophyta</taxon>
        <taxon>Spermatophyta</taxon>
        <taxon>Magnoliopsida</taxon>
        <taxon>eudicotyledons</taxon>
        <taxon>Gunneridae</taxon>
        <taxon>Pentapetalae</taxon>
        <taxon>asterids</taxon>
        <taxon>lamiids</taxon>
        <taxon>Solanales</taxon>
        <taxon>Convolvulaceae</taxon>
        <taxon>Cuscuteae</taxon>
        <taxon>Cuscuta</taxon>
        <taxon>Cuscuta subgen. Cuscuta</taxon>
    </lineage>
</organism>
<evidence type="ECO:0000256" key="2">
    <source>
        <dbReference type="ARBA" id="ARBA00022490"/>
    </source>
</evidence>
<comment type="subcellular location">
    <subcellularLocation>
        <location evidence="1 5">Cytoplasm</location>
    </subcellularLocation>
</comment>
<dbReference type="GO" id="GO:0003676">
    <property type="term" value="F:nucleic acid binding"/>
    <property type="evidence" value="ECO:0007669"/>
    <property type="project" value="InterPro"/>
</dbReference>
<gene>
    <name evidence="7" type="ORF">CEPIT_LOCUS10757</name>
</gene>
<accession>A0AAV0CZ90</accession>
<name>A0AAV0CZ90_9ASTE</name>
<dbReference type="EC" id="2.1.1.-" evidence="5"/>
<keyword evidence="2 5" id="KW-0963">Cytoplasm</keyword>
<comment type="function">
    <text evidence="5">S-adenosyl-L-methionine-dependent protein-lysine N-methyltransferase that methylates elongation factor 1-alpha.</text>
</comment>
<evidence type="ECO:0000256" key="5">
    <source>
        <dbReference type="HAMAP-Rule" id="MF_03187"/>
    </source>
</evidence>
<reference evidence="7" key="1">
    <citation type="submission" date="2022-07" db="EMBL/GenBank/DDBJ databases">
        <authorList>
            <person name="Macas J."/>
            <person name="Novak P."/>
            <person name="Neumann P."/>
        </authorList>
    </citation>
    <scope>NUCLEOTIDE SEQUENCE</scope>
</reference>
<dbReference type="PANTHER" id="PTHR13200:SF0">
    <property type="entry name" value="EEF1A LYSINE METHYLTRANSFERASE 1"/>
    <property type="match status" value="1"/>
</dbReference>
<proteinExistence type="inferred from homology"/>
<dbReference type="Pfam" id="PF10237">
    <property type="entry name" value="N6-adenineMlase"/>
    <property type="match status" value="1"/>
</dbReference>
<evidence type="ECO:0000256" key="3">
    <source>
        <dbReference type="ARBA" id="ARBA00022603"/>
    </source>
</evidence>
<evidence type="ECO:0000256" key="4">
    <source>
        <dbReference type="ARBA" id="ARBA00022679"/>
    </source>
</evidence>
<dbReference type="GO" id="GO:0016279">
    <property type="term" value="F:protein-lysine N-methyltransferase activity"/>
    <property type="evidence" value="ECO:0007669"/>
    <property type="project" value="UniProtKB-UniRule"/>
</dbReference>
<evidence type="ECO:0000256" key="1">
    <source>
        <dbReference type="ARBA" id="ARBA00004496"/>
    </source>
</evidence>
<dbReference type="InterPro" id="IPR002052">
    <property type="entry name" value="DNA_methylase_N6_adenine_CS"/>
</dbReference>
<dbReference type="Proteomes" id="UP001152523">
    <property type="component" value="Unassembled WGS sequence"/>
</dbReference>
<comment type="caution">
    <text evidence="7">The sequence shown here is derived from an EMBL/GenBank/DDBJ whole genome shotgun (WGS) entry which is preliminary data.</text>
</comment>
<dbReference type="PANTHER" id="PTHR13200">
    <property type="entry name" value="EEF1A LYSINE METHYLTRANSFERASE 1"/>
    <property type="match status" value="1"/>
</dbReference>
<keyword evidence="8" id="KW-1185">Reference proteome</keyword>
<feature type="region of interest" description="Disordered" evidence="6">
    <location>
        <begin position="1"/>
        <end position="24"/>
    </location>
</feature>
<dbReference type="PROSITE" id="PS00092">
    <property type="entry name" value="N6_MTASE"/>
    <property type="match status" value="1"/>
</dbReference>
<keyword evidence="4 5" id="KW-0808">Transferase</keyword>
<evidence type="ECO:0000256" key="6">
    <source>
        <dbReference type="SAM" id="MobiDB-lite"/>
    </source>
</evidence>
<dbReference type="GO" id="GO:0032259">
    <property type="term" value="P:methylation"/>
    <property type="evidence" value="ECO:0007669"/>
    <property type="project" value="UniProtKB-KW"/>
</dbReference>
<dbReference type="HAMAP" id="MF_03187">
    <property type="entry name" value="Methyltr_EFM5"/>
    <property type="match status" value="1"/>
</dbReference>
<dbReference type="GO" id="GO:0005737">
    <property type="term" value="C:cytoplasm"/>
    <property type="evidence" value="ECO:0007669"/>
    <property type="project" value="UniProtKB-SubCell"/>
</dbReference>
<comment type="similarity">
    <text evidence="5">Belongs to the class I-like SAM-binding methyltransferase superfamily. EFM5 family.</text>
</comment>
<evidence type="ECO:0000313" key="7">
    <source>
        <dbReference type="EMBL" id="CAH9089071.1"/>
    </source>
</evidence>